<dbReference type="Proteomes" id="UP000821853">
    <property type="component" value="Chromosome 1"/>
</dbReference>
<sequence length="185" mass="19240">MDSTGGDEAPCLSRKMHPRSARRSGRSAAGGGLQLGEFTKRTTTGASTARGPQAARSGNPRRRGLSEEVHSRAATSAPSGRPASRIVRVFSAAPRGAAVTDGPAVNQGMRRRANGSAATRRAPSPKYAPHPDACPASFCSAEPVPLFRFGRNDTRGGRPGDSLGPTKTNGAQAAPVSREECPWHS</sequence>
<organism evidence="2 3">
    <name type="scientific">Haemaphysalis longicornis</name>
    <name type="common">Bush tick</name>
    <dbReference type="NCBI Taxonomy" id="44386"/>
    <lineage>
        <taxon>Eukaryota</taxon>
        <taxon>Metazoa</taxon>
        <taxon>Ecdysozoa</taxon>
        <taxon>Arthropoda</taxon>
        <taxon>Chelicerata</taxon>
        <taxon>Arachnida</taxon>
        <taxon>Acari</taxon>
        <taxon>Parasitiformes</taxon>
        <taxon>Ixodida</taxon>
        <taxon>Ixodoidea</taxon>
        <taxon>Ixodidae</taxon>
        <taxon>Haemaphysalinae</taxon>
        <taxon>Haemaphysalis</taxon>
    </lineage>
</organism>
<comment type="caution">
    <text evidence="2">The sequence shown here is derived from an EMBL/GenBank/DDBJ whole genome shotgun (WGS) entry which is preliminary data.</text>
</comment>
<name>A0A9J6FIV0_HAELO</name>
<feature type="region of interest" description="Disordered" evidence="1">
    <location>
        <begin position="1"/>
        <end position="134"/>
    </location>
</feature>
<feature type="compositionally biased region" description="Basic residues" evidence="1">
    <location>
        <begin position="14"/>
        <end position="25"/>
    </location>
</feature>
<proteinExistence type="predicted"/>
<accession>A0A9J6FIV0</accession>
<keyword evidence="3" id="KW-1185">Reference proteome</keyword>
<reference evidence="2 3" key="1">
    <citation type="journal article" date="2020" name="Cell">
        <title>Large-Scale Comparative Analyses of Tick Genomes Elucidate Their Genetic Diversity and Vector Capacities.</title>
        <authorList>
            <consortium name="Tick Genome and Microbiome Consortium (TIGMIC)"/>
            <person name="Jia N."/>
            <person name="Wang J."/>
            <person name="Shi W."/>
            <person name="Du L."/>
            <person name="Sun Y."/>
            <person name="Zhan W."/>
            <person name="Jiang J.F."/>
            <person name="Wang Q."/>
            <person name="Zhang B."/>
            <person name="Ji P."/>
            <person name="Bell-Sakyi L."/>
            <person name="Cui X.M."/>
            <person name="Yuan T.T."/>
            <person name="Jiang B.G."/>
            <person name="Yang W.F."/>
            <person name="Lam T.T."/>
            <person name="Chang Q.C."/>
            <person name="Ding S.J."/>
            <person name="Wang X.J."/>
            <person name="Zhu J.G."/>
            <person name="Ruan X.D."/>
            <person name="Zhao L."/>
            <person name="Wei J.T."/>
            <person name="Ye R.Z."/>
            <person name="Que T.C."/>
            <person name="Du C.H."/>
            <person name="Zhou Y.H."/>
            <person name="Cheng J.X."/>
            <person name="Dai P.F."/>
            <person name="Guo W.B."/>
            <person name="Han X.H."/>
            <person name="Huang E.J."/>
            <person name="Li L.F."/>
            <person name="Wei W."/>
            <person name="Gao Y.C."/>
            <person name="Liu J.Z."/>
            <person name="Shao H.Z."/>
            <person name="Wang X."/>
            <person name="Wang C.C."/>
            <person name="Yang T.C."/>
            <person name="Huo Q.B."/>
            <person name="Li W."/>
            <person name="Chen H.Y."/>
            <person name="Chen S.E."/>
            <person name="Zhou L.G."/>
            <person name="Ni X.B."/>
            <person name="Tian J.H."/>
            <person name="Sheng Y."/>
            <person name="Liu T."/>
            <person name="Pan Y.S."/>
            <person name="Xia L.Y."/>
            <person name="Li J."/>
            <person name="Zhao F."/>
            <person name="Cao W.C."/>
        </authorList>
    </citation>
    <scope>NUCLEOTIDE SEQUENCE [LARGE SCALE GENOMIC DNA]</scope>
    <source>
        <strain evidence="2">HaeL-2018</strain>
    </source>
</reference>
<evidence type="ECO:0000313" key="3">
    <source>
        <dbReference type="Proteomes" id="UP000821853"/>
    </source>
</evidence>
<gene>
    <name evidence="2" type="ORF">HPB48_018012</name>
</gene>
<evidence type="ECO:0000313" key="2">
    <source>
        <dbReference type="EMBL" id="KAH9362360.1"/>
    </source>
</evidence>
<evidence type="ECO:0000256" key="1">
    <source>
        <dbReference type="SAM" id="MobiDB-lite"/>
    </source>
</evidence>
<dbReference type="AlphaFoldDB" id="A0A9J6FIV0"/>
<dbReference type="VEuPathDB" id="VectorBase:HLOH_059591"/>
<dbReference type="EMBL" id="JABSTR010000001">
    <property type="protein sequence ID" value="KAH9362360.1"/>
    <property type="molecule type" value="Genomic_DNA"/>
</dbReference>
<feature type="region of interest" description="Disordered" evidence="1">
    <location>
        <begin position="147"/>
        <end position="185"/>
    </location>
</feature>
<protein>
    <submittedName>
        <fullName evidence="2">Uncharacterized protein</fullName>
    </submittedName>
</protein>